<evidence type="ECO:0000256" key="1">
    <source>
        <dbReference type="SAM" id="Phobius"/>
    </source>
</evidence>
<sequence length="49" mass="5381">MMKLQITTFVLVGAFIGFLTDGVMIGAGVAAVIFIAYKLERLLEERDMS</sequence>
<keyword evidence="1" id="KW-0472">Membrane</keyword>
<evidence type="ECO:0008006" key="4">
    <source>
        <dbReference type="Google" id="ProtNLM"/>
    </source>
</evidence>
<comment type="caution">
    <text evidence="2">The sequence shown here is derived from an EMBL/GenBank/DDBJ whole genome shotgun (WGS) entry which is preliminary data.</text>
</comment>
<keyword evidence="3" id="KW-1185">Reference proteome</keyword>
<evidence type="ECO:0000313" key="3">
    <source>
        <dbReference type="Proteomes" id="UP001597221"/>
    </source>
</evidence>
<reference evidence="3" key="1">
    <citation type="journal article" date="2019" name="Int. J. Syst. Evol. Microbiol.">
        <title>The Global Catalogue of Microorganisms (GCM) 10K type strain sequencing project: providing services to taxonomists for standard genome sequencing and annotation.</title>
        <authorList>
            <consortium name="The Broad Institute Genomics Platform"/>
            <consortium name="The Broad Institute Genome Sequencing Center for Infectious Disease"/>
            <person name="Wu L."/>
            <person name="Ma J."/>
        </authorList>
    </citation>
    <scope>NUCLEOTIDE SEQUENCE [LARGE SCALE GENOMIC DNA]</scope>
    <source>
        <strain evidence="3">CGMCC 1.12376</strain>
    </source>
</reference>
<protein>
    <recommendedName>
        <fullName evidence="4">DUF3789 domain-containing protein</fullName>
    </recommendedName>
</protein>
<organism evidence="2 3">
    <name type="scientific">Oceanobacillus luteolus</name>
    <dbReference type="NCBI Taxonomy" id="1274358"/>
    <lineage>
        <taxon>Bacteria</taxon>
        <taxon>Bacillati</taxon>
        <taxon>Bacillota</taxon>
        <taxon>Bacilli</taxon>
        <taxon>Bacillales</taxon>
        <taxon>Bacillaceae</taxon>
        <taxon>Oceanobacillus</taxon>
    </lineage>
</organism>
<gene>
    <name evidence="2" type="ORF">ACFSBH_16655</name>
</gene>
<dbReference type="EMBL" id="JBHUDE010000151">
    <property type="protein sequence ID" value="MFD1609250.1"/>
    <property type="molecule type" value="Genomic_DNA"/>
</dbReference>
<proteinExistence type="predicted"/>
<accession>A0ABW4HVC0</accession>
<keyword evidence="1" id="KW-0812">Transmembrane</keyword>
<name>A0ABW4HVC0_9BACI</name>
<dbReference type="RefSeq" id="WP_379598667.1">
    <property type="nucleotide sequence ID" value="NZ_JBHUDE010000151.1"/>
</dbReference>
<feature type="transmembrane region" description="Helical" evidence="1">
    <location>
        <begin position="6"/>
        <end position="39"/>
    </location>
</feature>
<evidence type="ECO:0000313" key="2">
    <source>
        <dbReference type="EMBL" id="MFD1609250.1"/>
    </source>
</evidence>
<dbReference type="Proteomes" id="UP001597221">
    <property type="component" value="Unassembled WGS sequence"/>
</dbReference>
<keyword evidence="1" id="KW-1133">Transmembrane helix</keyword>